<keyword evidence="1 5" id="KW-0489">Methyltransferase</keyword>
<organism evidence="5 6">
    <name type="scientific">Natranaeroarchaeum aerophilus</name>
    <dbReference type="NCBI Taxonomy" id="2917711"/>
    <lineage>
        <taxon>Archaea</taxon>
        <taxon>Methanobacteriati</taxon>
        <taxon>Methanobacteriota</taxon>
        <taxon>Stenosarchaea group</taxon>
        <taxon>Halobacteria</taxon>
        <taxon>Halobacteriales</taxon>
        <taxon>Natronoarchaeaceae</taxon>
        <taxon>Natranaeroarchaeum</taxon>
    </lineage>
</organism>
<dbReference type="AlphaFoldDB" id="A0AAE3K4M2"/>
<reference evidence="5 6" key="1">
    <citation type="journal article" date="2022" name="Syst. Appl. Microbiol.">
        <title>Natronocalculus amylovorans gen. nov., sp. nov., and Natranaeroarchaeum aerophilus sp. nov., dominant culturable amylolytic natronoarchaea from hypersaline soda lakes in southwestern Siberia.</title>
        <authorList>
            <person name="Sorokin D.Y."/>
            <person name="Elcheninov A.G."/>
            <person name="Khizhniak T.V."/>
            <person name="Koenen M."/>
            <person name="Bale N.J."/>
            <person name="Damste J.S.S."/>
            <person name="Kublanov I.V."/>
        </authorList>
    </citation>
    <scope>NUCLEOTIDE SEQUENCE [LARGE SCALE GENOMIC DNA]</scope>
    <source>
        <strain evidence="5 6">AArc-St1-1</strain>
    </source>
</reference>
<dbReference type="RefSeq" id="WP_250595541.1">
    <property type="nucleotide sequence ID" value="NZ_JAKRVY010000002.1"/>
</dbReference>
<evidence type="ECO:0000256" key="3">
    <source>
        <dbReference type="SAM" id="MobiDB-lite"/>
    </source>
</evidence>
<dbReference type="InterPro" id="IPR041698">
    <property type="entry name" value="Methyltransf_25"/>
</dbReference>
<gene>
    <name evidence="5" type="ORF">AArcSt11_06315</name>
</gene>
<dbReference type="PANTHER" id="PTHR43861">
    <property type="entry name" value="TRANS-ACONITATE 2-METHYLTRANSFERASE-RELATED"/>
    <property type="match status" value="1"/>
</dbReference>
<dbReference type="EMBL" id="JAKRVY010000002">
    <property type="protein sequence ID" value="MCL9813266.1"/>
    <property type="molecule type" value="Genomic_DNA"/>
</dbReference>
<dbReference type="GO" id="GO:0008168">
    <property type="term" value="F:methyltransferase activity"/>
    <property type="evidence" value="ECO:0007669"/>
    <property type="project" value="UniProtKB-KW"/>
</dbReference>
<protein>
    <submittedName>
        <fullName evidence="5">Class I SAM-dependent methyltransferase</fullName>
    </submittedName>
</protein>
<feature type="region of interest" description="Disordered" evidence="3">
    <location>
        <begin position="1"/>
        <end position="24"/>
    </location>
</feature>
<evidence type="ECO:0000256" key="1">
    <source>
        <dbReference type="ARBA" id="ARBA00022603"/>
    </source>
</evidence>
<dbReference type="CDD" id="cd02440">
    <property type="entry name" value="AdoMet_MTases"/>
    <property type="match status" value="1"/>
</dbReference>
<name>A0AAE3K4M2_9EURY</name>
<evidence type="ECO:0000313" key="6">
    <source>
        <dbReference type="Proteomes" id="UP001202674"/>
    </source>
</evidence>
<keyword evidence="2" id="KW-0808">Transferase</keyword>
<dbReference type="SUPFAM" id="SSF53335">
    <property type="entry name" value="S-adenosyl-L-methionine-dependent methyltransferases"/>
    <property type="match status" value="1"/>
</dbReference>
<keyword evidence="6" id="KW-1185">Reference proteome</keyword>
<feature type="compositionally biased region" description="Basic and acidic residues" evidence="3">
    <location>
        <begin position="1"/>
        <end position="14"/>
    </location>
</feature>
<comment type="caution">
    <text evidence="5">The sequence shown here is derived from an EMBL/GenBank/DDBJ whole genome shotgun (WGS) entry which is preliminary data.</text>
</comment>
<evidence type="ECO:0000259" key="4">
    <source>
        <dbReference type="Pfam" id="PF13649"/>
    </source>
</evidence>
<sequence length="206" mass="22513">MTRTPEDHGKRFDEIAPEYDDEKSPEYRTCVELVVEHAEPDGEETLLDLGAGTGAISLALAEDAGRVIGRDVSEGMLEQARRKASDRGVTNVEFDEGRFREPNVNEPVDVVTSNFAMHHLSDEEKREAIDVIAGLGPRKFVLGDVMFFGEPDPDEPFYSPEVDDPATVGMLADALTDVGFALTAVEPVHEQVGVLVAERSRDDGAQ</sequence>
<evidence type="ECO:0000256" key="2">
    <source>
        <dbReference type="ARBA" id="ARBA00022679"/>
    </source>
</evidence>
<dbReference type="Gene3D" id="3.40.50.150">
    <property type="entry name" value="Vaccinia Virus protein VP39"/>
    <property type="match status" value="1"/>
</dbReference>
<proteinExistence type="predicted"/>
<dbReference type="PANTHER" id="PTHR43861:SF1">
    <property type="entry name" value="TRANS-ACONITATE 2-METHYLTRANSFERASE"/>
    <property type="match status" value="1"/>
</dbReference>
<dbReference type="Pfam" id="PF13649">
    <property type="entry name" value="Methyltransf_25"/>
    <property type="match status" value="1"/>
</dbReference>
<evidence type="ECO:0000313" key="5">
    <source>
        <dbReference type="EMBL" id="MCL9813266.1"/>
    </source>
</evidence>
<dbReference type="GO" id="GO:0032259">
    <property type="term" value="P:methylation"/>
    <property type="evidence" value="ECO:0007669"/>
    <property type="project" value="UniProtKB-KW"/>
</dbReference>
<accession>A0AAE3K4M2</accession>
<dbReference type="InterPro" id="IPR029063">
    <property type="entry name" value="SAM-dependent_MTases_sf"/>
</dbReference>
<feature type="domain" description="Methyltransferase" evidence="4">
    <location>
        <begin position="47"/>
        <end position="132"/>
    </location>
</feature>
<dbReference type="Proteomes" id="UP001202674">
    <property type="component" value="Unassembled WGS sequence"/>
</dbReference>